<name>A0A8B2ZN63_STAWA</name>
<gene>
    <name evidence="1" type="ORF">DXC19_12415</name>
</gene>
<evidence type="ECO:0000313" key="1">
    <source>
        <dbReference type="EMBL" id="RGM27583.1"/>
    </source>
</evidence>
<organism evidence="1 2">
    <name type="scientific">Staphylococcus warneri</name>
    <dbReference type="NCBI Taxonomy" id="1292"/>
    <lineage>
        <taxon>Bacteria</taxon>
        <taxon>Bacillati</taxon>
        <taxon>Bacillota</taxon>
        <taxon>Bacilli</taxon>
        <taxon>Bacillales</taxon>
        <taxon>Staphylococcaceae</taxon>
        <taxon>Staphylococcus</taxon>
    </lineage>
</organism>
<dbReference type="EMBL" id="QSTD01000012">
    <property type="protein sequence ID" value="RGM27583.1"/>
    <property type="molecule type" value="Genomic_DNA"/>
</dbReference>
<dbReference type="RefSeq" id="WP_117726026.1">
    <property type="nucleotide sequence ID" value="NZ_CABMFV010000012.1"/>
</dbReference>
<comment type="caution">
    <text evidence="1">The sequence shown here is derived from an EMBL/GenBank/DDBJ whole genome shotgun (WGS) entry which is preliminary data.</text>
</comment>
<accession>A0A8B2ZN63</accession>
<protein>
    <submittedName>
        <fullName evidence="1">Uncharacterized protein</fullName>
    </submittedName>
</protein>
<dbReference type="AlphaFoldDB" id="A0A8B2ZN63"/>
<dbReference type="Proteomes" id="UP000261016">
    <property type="component" value="Unassembled WGS sequence"/>
</dbReference>
<sequence>MSIKDENIKVVSRTSTIQIEDVLDECIKHVDRSKVNIKSKSQLQRLINQQFAKRVMNNDVDWLDDEVVGALESKGFTADTFAQTKEF</sequence>
<evidence type="ECO:0000313" key="2">
    <source>
        <dbReference type="Proteomes" id="UP000261016"/>
    </source>
</evidence>
<proteinExistence type="predicted"/>
<reference evidence="1 2" key="1">
    <citation type="submission" date="2018-08" db="EMBL/GenBank/DDBJ databases">
        <title>A genome reference for cultivated species of the human gut microbiota.</title>
        <authorList>
            <person name="Zou Y."/>
            <person name="Xue W."/>
            <person name="Luo G."/>
        </authorList>
    </citation>
    <scope>NUCLEOTIDE SEQUENCE [LARGE SCALE GENOMIC DNA]</scope>
    <source>
        <strain evidence="1 2">OM08-17AT</strain>
    </source>
</reference>